<dbReference type="EMBL" id="VSLD01000009">
    <property type="protein sequence ID" value="TYC96838.1"/>
    <property type="molecule type" value="Genomic_DNA"/>
</dbReference>
<protein>
    <submittedName>
        <fullName evidence="1">Uncharacterized protein</fullName>
    </submittedName>
</protein>
<proteinExistence type="predicted"/>
<organism evidence="1 2">
    <name type="scientific">Arthrobacter echini</name>
    <dbReference type="NCBI Taxonomy" id="1529066"/>
    <lineage>
        <taxon>Bacteria</taxon>
        <taxon>Bacillati</taxon>
        <taxon>Actinomycetota</taxon>
        <taxon>Actinomycetes</taxon>
        <taxon>Micrococcales</taxon>
        <taxon>Micrococcaceae</taxon>
        <taxon>Arthrobacter</taxon>
    </lineage>
</organism>
<sequence>MTHISNDHFKAALVFVAAARELKNSAGCYTDPAQSTEAIQELHGAHQHIVQALQHLHAWHTVARPGQEYEAGDQESVQAVEETAAELAAAATAAQAVVGVLHRAQQASSRIRYIGQSGQLAEPDGGG</sequence>
<accession>A0A5D0XKM0</accession>
<gene>
    <name evidence="1" type="ORF">FQ377_13435</name>
</gene>
<dbReference type="AlphaFoldDB" id="A0A5D0XKM0"/>
<reference evidence="1 2" key="1">
    <citation type="submission" date="2019-08" db="EMBL/GenBank/DDBJ databases">
        <title>Genone of Arthrobacter echini P9.</title>
        <authorList>
            <person name="Bowman J.P."/>
        </authorList>
    </citation>
    <scope>NUCLEOTIDE SEQUENCE [LARGE SCALE GENOMIC DNA]</scope>
    <source>
        <strain evidence="1 2">P9</strain>
    </source>
</reference>
<dbReference type="RefSeq" id="WP_148601723.1">
    <property type="nucleotide sequence ID" value="NZ_VSLD01000009.1"/>
</dbReference>
<dbReference type="Proteomes" id="UP000323410">
    <property type="component" value="Unassembled WGS sequence"/>
</dbReference>
<name>A0A5D0XKM0_9MICC</name>
<evidence type="ECO:0000313" key="2">
    <source>
        <dbReference type="Proteomes" id="UP000323410"/>
    </source>
</evidence>
<comment type="caution">
    <text evidence="1">The sequence shown here is derived from an EMBL/GenBank/DDBJ whole genome shotgun (WGS) entry which is preliminary data.</text>
</comment>
<dbReference type="OrthoDB" id="9849162at2"/>
<keyword evidence="2" id="KW-1185">Reference proteome</keyword>
<evidence type="ECO:0000313" key="1">
    <source>
        <dbReference type="EMBL" id="TYC96838.1"/>
    </source>
</evidence>